<proteinExistence type="predicted"/>
<feature type="transmembrane region" description="Helical" evidence="1">
    <location>
        <begin position="44"/>
        <end position="66"/>
    </location>
</feature>
<feature type="transmembrane region" description="Helical" evidence="1">
    <location>
        <begin position="72"/>
        <end position="94"/>
    </location>
</feature>
<evidence type="ECO:0000313" key="3">
    <source>
        <dbReference type="Proteomes" id="UP000192743"/>
    </source>
</evidence>
<dbReference type="Proteomes" id="UP000192743">
    <property type="component" value="Chromosome"/>
</dbReference>
<dbReference type="AlphaFoldDB" id="A0A9W3SP05"/>
<evidence type="ECO:0000313" key="2">
    <source>
        <dbReference type="EMBL" id="AOM08861.1"/>
    </source>
</evidence>
<gene>
    <name evidence="2" type="ORF">BTI247_04080</name>
</gene>
<dbReference type="RefSeq" id="WP_069354809.1">
    <property type="nucleotide sequence ID" value="NZ_CP015250.1"/>
</dbReference>
<name>A0A9W3SP05_BACTU</name>
<sequence length="123" mass="14023">MELILIGINVLFGICILISGLVYFKNTITTYKDDIEIKNSSKDFNFNIVVDIIFICIFIVMPTWITNSKVDFLVDVIIPSFIIVGGIEGIKYLFRNKYANLLSMSYFKYLILIILGILNGLII</sequence>
<organism evidence="2 3">
    <name type="scientific">Bacillus thuringiensis Bt18247</name>
    <dbReference type="NCBI Taxonomy" id="1423143"/>
    <lineage>
        <taxon>Bacteria</taxon>
        <taxon>Bacillati</taxon>
        <taxon>Bacillota</taxon>
        <taxon>Bacilli</taxon>
        <taxon>Bacillales</taxon>
        <taxon>Bacillaceae</taxon>
        <taxon>Bacillus</taxon>
        <taxon>Bacillus cereus group</taxon>
    </lineage>
</organism>
<evidence type="ECO:0000256" key="1">
    <source>
        <dbReference type="SAM" id="Phobius"/>
    </source>
</evidence>
<keyword evidence="1" id="KW-0472">Membrane</keyword>
<dbReference type="EMBL" id="CP015250">
    <property type="protein sequence ID" value="AOM08861.1"/>
    <property type="molecule type" value="Genomic_DNA"/>
</dbReference>
<feature type="transmembrane region" description="Helical" evidence="1">
    <location>
        <begin position="6"/>
        <end position="24"/>
    </location>
</feature>
<protein>
    <recommendedName>
        <fullName evidence="4">DUF4181 domain-containing protein</fullName>
    </recommendedName>
</protein>
<keyword evidence="1" id="KW-1133">Transmembrane helix</keyword>
<evidence type="ECO:0008006" key="4">
    <source>
        <dbReference type="Google" id="ProtNLM"/>
    </source>
</evidence>
<feature type="transmembrane region" description="Helical" evidence="1">
    <location>
        <begin position="106"/>
        <end position="122"/>
    </location>
</feature>
<reference evidence="2 3" key="1">
    <citation type="submission" date="2016-02" db="EMBL/GenBank/DDBJ databases">
        <title>Comparative analysis of three nematocidal Bacillus thuringiensis strains.</title>
        <authorList>
            <person name="Hollensteiner J."/>
            <person name="Kloesener M."/>
            <person name="Bunk B."/>
            <person name="Sproeer C."/>
            <person name="Rosenstiel P."/>
            <person name="Schulte-Iserlohe R."/>
            <person name="Schulenburg H."/>
            <person name="Liesegang H."/>
        </authorList>
    </citation>
    <scope>NUCLEOTIDE SEQUENCE [LARGE SCALE GENOMIC DNA]</scope>
    <source>
        <strain evidence="2 3">Bt18247</strain>
    </source>
</reference>
<keyword evidence="1" id="KW-0812">Transmembrane</keyword>
<accession>A0A9W3SP05</accession>